<evidence type="ECO:0000256" key="1">
    <source>
        <dbReference type="SAM" id="MobiDB-lite"/>
    </source>
</evidence>
<sequence>MLLIKKYDMVVKAGSSVMVKKLLRSHQWHQKHIPSINNICNRLSSVLVRHRSNCYDKNDSRALGPGDSLRTRDVYTNWHSSNTGRVVVPSYSRIAGAMSMKCGQESGSCKSTFWHLRQMSTKANTPSPLAAETTDKITSTVFQDLIKSRRTTPAFVPVKLSSLSVEDLEGAIERAVETAVTAPNHHRTESTSYYRIMWSAESEKLSASSISSRGKTAHSRLMDICYNVTLLRNLNKKKNFKDSKINAENKRNKWRDTLGGYIVVCMGKQPIQDHTDNTNDDDEDDDELPLQASELEFLKPNDDDDNNSSSFEVDQKSDSYARFQHWYSTMPLHPPETERQLEDYASASASIQNILLSLHSENIPVSEVEVEVEDINKETDTGSDSADMTRSSGNTNMHTCNIGSKWATGPMISCRAMRHLIGCQEDDAIVGLIMVGEPKMVPTKDWRRRRTFEGNVFRCL</sequence>
<dbReference type="PANTHER" id="PTHR43821:SF1">
    <property type="entry name" value="NAD(P)H NITROREDUCTASE YDJA-RELATED"/>
    <property type="match status" value="1"/>
</dbReference>
<evidence type="ECO:0008006" key="3">
    <source>
        <dbReference type="Google" id="ProtNLM"/>
    </source>
</evidence>
<dbReference type="GO" id="GO:0016491">
    <property type="term" value="F:oxidoreductase activity"/>
    <property type="evidence" value="ECO:0007669"/>
    <property type="project" value="InterPro"/>
</dbReference>
<dbReference type="InterPro" id="IPR000415">
    <property type="entry name" value="Nitroreductase-like"/>
</dbReference>
<gene>
    <name evidence="2" type="ORF">CDEB00056_LOCUS1686</name>
</gene>
<dbReference type="Gene3D" id="3.40.109.10">
    <property type="entry name" value="NADH Oxidase"/>
    <property type="match status" value="1"/>
</dbReference>
<dbReference type="EMBL" id="HBIO01002372">
    <property type="protein sequence ID" value="CAE0456845.1"/>
    <property type="molecule type" value="Transcribed_RNA"/>
</dbReference>
<organism evidence="2">
    <name type="scientific">Chaetoceros debilis</name>
    <dbReference type="NCBI Taxonomy" id="122233"/>
    <lineage>
        <taxon>Eukaryota</taxon>
        <taxon>Sar</taxon>
        <taxon>Stramenopiles</taxon>
        <taxon>Ochrophyta</taxon>
        <taxon>Bacillariophyta</taxon>
        <taxon>Coscinodiscophyceae</taxon>
        <taxon>Chaetocerotophycidae</taxon>
        <taxon>Chaetocerotales</taxon>
        <taxon>Chaetocerotaceae</taxon>
        <taxon>Chaetoceros</taxon>
    </lineage>
</organism>
<name>A0A7S3PVA2_9STRA</name>
<protein>
    <recommendedName>
        <fullName evidence="3">Nitroreductase domain-containing protein</fullName>
    </recommendedName>
</protein>
<dbReference type="InterPro" id="IPR052530">
    <property type="entry name" value="NAD(P)H_nitroreductase"/>
</dbReference>
<accession>A0A7S3PVA2</accession>
<feature type="region of interest" description="Disordered" evidence="1">
    <location>
        <begin position="297"/>
        <end position="316"/>
    </location>
</feature>
<dbReference type="PANTHER" id="PTHR43821">
    <property type="entry name" value="NAD(P)H NITROREDUCTASE YDJA-RELATED"/>
    <property type="match status" value="1"/>
</dbReference>
<evidence type="ECO:0000313" key="2">
    <source>
        <dbReference type="EMBL" id="CAE0456845.1"/>
    </source>
</evidence>
<dbReference type="AlphaFoldDB" id="A0A7S3PVA2"/>
<reference evidence="2" key="1">
    <citation type="submission" date="2021-01" db="EMBL/GenBank/DDBJ databases">
        <authorList>
            <person name="Corre E."/>
            <person name="Pelletier E."/>
            <person name="Niang G."/>
            <person name="Scheremetjew M."/>
            <person name="Finn R."/>
            <person name="Kale V."/>
            <person name="Holt S."/>
            <person name="Cochrane G."/>
            <person name="Meng A."/>
            <person name="Brown T."/>
            <person name="Cohen L."/>
        </authorList>
    </citation>
    <scope>NUCLEOTIDE SEQUENCE</scope>
    <source>
        <strain evidence="2">MM31A-1</strain>
    </source>
</reference>
<dbReference type="SUPFAM" id="SSF55469">
    <property type="entry name" value="FMN-dependent nitroreductase-like"/>
    <property type="match status" value="1"/>
</dbReference>
<proteinExistence type="predicted"/>